<feature type="transmembrane region" description="Helical" evidence="2">
    <location>
        <begin position="196"/>
        <end position="215"/>
    </location>
</feature>
<keyword evidence="2" id="KW-0812">Transmembrane</keyword>
<evidence type="ECO:0000256" key="2">
    <source>
        <dbReference type="SAM" id="Phobius"/>
    </source>
</evidence>
<dbReference type="RefSeq" id="WP_211299642.1">
    <property type="nucleotide sequence ID" value="NZ_JADBEG010000001.1"/>
</dbReference>
<keyword evidence="4" id="KW-1185">Reference proteome</keyword>
<feature type="transmembrane region" description="Helical" evidence="2">
    <location>
        <begin position="169"/>
        <end position="190"/>
    </location>
</feature>
<dbReference type="NCBIfam" id="NF033634">
    <property type="entry name" value="SLATT_1"/>
    <property type="match status" value="1"/>
</dbReference>
<organism evidence="3 4">
    <name type="scientific">Amycolatopsis lexingtonensis</name>
    <dbReference type="NCBI Taxonomy" id="218822"/>
    <lineage>
        <taxon>Bacteria</taxon>
        <taxon>Bacillati</taxon>
        <taxon>Actinomycetota</taxon>
        <taxon>Actinomycetes</taxon>
        <taxon>Pseudonocardiales</taxon>
        <taxon>Pseudonocardiaceae</taxon>
        <taxon>Amycolatopsis</taxon>
    </lineage>
</organism>
<feature type="transmembrane region" description="Helical" evidence="2">
    <location>
        <begin position="40"/>
        <end position="57"/>
    </location>
</feature>
<gene>
    <name evidence="3" type="ORF">H4696_004300</name>
</gene>
<feature type="transmembrane region" description="Helical" evidence="2">
    <location>
        <begin position="69"/>
        <end position="86"/>
    </location>
</feature>
<sequence length="295" mass="32689">MVSAPDAAVAQSPAEKLIHLDHEIRGLEYELFVARRRKRWGNVFVVAGPLLLVALWIVSGFSRFDIRSANSQISTVVGLAGLALLLKGCHLKFRPGGPATFNGRDFFGDRKLEADLELELTLLRDKRKLSVSEGELTLKQRRLAYKAEAFSDVDRFRAENKRYRRIQNALQGVLIIGSLATTAIAGISLISPLAKWGTMVTSFLVGIASGFIAAFKYRERGAYLQQTADAIESEWEAFDLGIGRYKHYGSDAEAQEKALGDFAEEVYRLKTEQKKREQNLDQPPSDERSGPAAGG</sequence>
<keyword evidence="2" id="KW-0472">Membrane</keyword>
<dbReference type="EMBL" id="JADBEG010000001">
    <property type="protein sequence ID" value="MBE1497200.1"/>
    <property type="molecule type" value="Genomic_DNA"/>
</dbReference>
<evidence type="ECO:0008006" key="5">
    <source>
        <dbReference type="Google" id="ProtNLM"/>
    </source>
</evidence>
<dbReference type="Proteomes" id="UP000631670">
    <property type="component" value="Unassembled WGS sequence"/>
</dbReference>
<evidence type="ECO:0000313" key="4">
    <source>
        <dbReference type="Proteomes" id="UP000631670"/>
    </source>
</evidence>
<evidence type="ECO:0000313" key="3">
    <source>
        <dbReference type="EMBL" id="MBE1497200.1"/>
    </source>
</evidence>
<accession>A0ABR9I1Y0</accession>
<name>A0ABR9I1Y0_9PSEU</name>
<protein>
    <recommendedName>
        <fullName evidence="5">DUF4231 domain-containing protein</fullName>
    </recommendedName>
</protein>
<comment type="caution">
    <text evidence="3">The sequence shown here is derived from an EMBL/GenBank/DDBJ whole genome shotgun (WGS) entry which is preliminary data.</text>
</comment>
<evidence type="ECO:0000256" key="1">
    <source>
        <dbReference type="SAM" id="MobiDB-lite"/>
    </source>
</evidence>
<keyword evidence="2" id="KW-1133">Transmembrane helix</keyword>
<feature type="compositionally biased region" description="Basic and acidic residues" evidence="1">
    <location>
        <begin position="273"/>
        <end position="289"/>
    </location>
</feature>
<feature type="region of interest" description="Disordered" evidence="1">
    <location>
        <begin position="273"/>
        <end position="295"/>
    </location>
</feature>
<reference evidence="3 4" key="1">
    <citation type="submission" date="2020-10" db="EMBL/GenBank/DDBJ databases">
        <title>Sequencing the genomes of 1000 actinobacteria strains.</title>
        <authorList>
            <person name="Klenk H.-P."/>
        </authorList>
    </citation>
    <scope>NUCLEOTIDE SEQUENCE [LARGE SCALE GENOMIC DNA]</scope>
    <source>
        <strain evidence="3 4">DSM 44653</strain>
    </source>
</reference>
<proteinExistence type="predicted"/>